<protein>
    <submittedName>
        <fullName evidence="1">Uncharacterized protein</fullName>
    </submittedName>
</protein>
<dbReference type="EMBL" id="AQFL01000009">
    <property type="protein sequence ID" value="EOR08633.1"/>
    <property type="molecule type" value="Genomic_DNA"/>
</dbReference>
<name>R9B2H3_9GAMM</name>
<comment type="caution">
    <text evidence="1">The sequence shown here is derived from an EMBL/GenBank/DDBJ whole genome shotgun (WGS) entry which is preliminary data.</text>
</comment>
<proteinExistence type="predicted"/>
<dbReference type="AlphaFoldDB" id="R9B2H3"/>
<dbReference type="RefSeq" id="WP_016162975.1">
    <property type="nucleotide sequence ID" value="NZ_KE007347.1"/>
</dbReference>
<evidence type="ECO:0000313" key="2">
    <source>
        <dbReference type="Proteomes" id="UP000016203"/>
    </source>
</evidence>
<dbReference type="Proteomes" id="UP000016203">
    <property type="component" value="Unassembled WGS sequence"/>
</dbReference>
<dbReference type="OrthoDB" id="6694528at2"/>
<sequence>MNFNNSELPINKLLDKINHYASNNEPLLLSVDEVKLLSESCGDSVFIPIYTNEQLVELCKRDKLQK</sequence>
<organism evidence="1 2">
    <name type="scientific">Acinetobacter genomosp. 15BJ</name>
    <dbReference type="NCBI Taxonomy" id="106651"/>
    <lineage>
        <taxon>Bacteria</taxon>
        <taxon>Pseudomonadati</taxon>
        <taxon>Pseudomonadota</taxon>
        <taxon>Gammaproteobacteria</taxon>
        <taxon>Moraxellales</taxon>
        <taxon>Moraxellaceae</taxon>
        <taxon>Acinetobacter</taxon>
    </lineage>
</organism>
<evidence type="ECO:0000313" key="1">
    <source>
        <dbReference type="EMBL" id="EOR08633.1"/>
    </source>
</evidence>
<reference evidence="1 2" key="1">
    <citation type="submission" date="2013-03" db="EMBL/GenBank/DDBJ databases">
        <title>The Genome Sequence of Acinetobacter sp. CIP 110321.</title>
        <authorList>
            <consortium name="The Broad Institute Genome Sequencing Platform"/>
            <consortium name="The Broad Institute Genome Sequencing Center for Infectious Disease"/>
            <person name="Cerqueira G."/>
            <person name="Feldgarden M."/>
            <person name="Courvalin P."/>
            <person name="Perichon B."/>
            <person name="Grillot-Courvalin C."/>
            <person name="Clermont D."/>
            <person name="Rocha E."/>
            <person name="Yoon E.-J."/>
            <person name="Nemec A."/>
            <person name="Walker B."/>
            <person name="Young S.K."/>
            <person name="Zeng Q."/>
            <person name="Gargeya S."/>
            <person name="Fitzgerald M."/>
            <person name="Haas B."/>
            <person name="Abouelleil A."/>
            <person name="Alvarado L."/>
            <person name="Arachchi H.M."/>
            <person name="Berlin A.M."/>
            <person name="Chapman S.B."/>
            <person name="Dewar J."/>
            <person name="Goldberg J."/>
            <person name="Griggs A."/>
            <person name="Gujja S."/>
            <person name="Hansen M."/>
            <person name="Howarth C."/>
            <person name="Imamovic A."/>
            <person name="Larimer J."/>
            <person name="McCowan C."/>
            <person name="Murphy C."/>
            <person name="Neiman D."/>
            <person name="Pearson M."/>
            <person name="Priest M."/>
            <person name="Roberts A."/>
            <person name="Saif S."/>
            <person name="Shea T."/>
            <person name="Sisk P."/>
            <person name="Sykes S."/>
            <person name="Wortman J."/>
            <person name="Nusbaum C."/>
            <person name="Birren B."/>
        </authorList>
    </citation>
    <scope>NUCLEOTIDE SEQUENCE [LARGE SCALE GENOMIC DNA]</scope>
    <source>
        <strain evidence="1 2">CIP 110321</strain>
    </source>
</reference>
<gene>
    <name evidence="1" type="ORF">F896_01159</name>
</gene>
<accession>R9B2H3</accession>
<dbReference type="HOGENOM" id="CLU_205001_0_0_6"/>